<protein>
    <submittedName>
        <fullName evidence="2">Uncharacterized protein</fullName>
    </submittedName>
</protein>
<proteinExistence type="predicted"/>
<evidence type="ECO:0000256" key="1">
    <source>
        <dbReference type="SAM" id="MobiDB-lite"/>
    </source>
</evidence>
<dbReference type="EMBL" id="JAAGNN010000005">
    <property type="protein sequence ID" value="KAF4089149.1"/>
    <property type="molecule type" value="Genomic_DNA"/>
</dbReference>
<comment type="caution">
    <text evidence="2">The sequence shown here is derived from an EMBL/GenBank/DDBJ whole genome shotgun (WGS) entry which is preliminary data.</text>
</comment>
<evidence type="ECO:0000313" key="2">
    <source>
        <dbReference type="EMBL" id="KAF4089149.1"/>
    </source>
</evidence>
<feature type="region of interest" description="Disordered" evidence="1">
    <location>
        <begin position="48"/>
        <end position="88"/>
    </location>
</feature>
<dbReference type="AlphaFoldDB" id="A0A7J6B435"/>
<dbReference type="Proteomes" id="UP000593565">
    <property type="component" value="Unassembled WGS sequence"/>
</dbReference>
<keyword evidence="3" id="KW-1185">Reference proteome</keyword>
<feature type="compositionally biased region" description="Low complexity" evidence="1">
    <location>
        <begin position="61"/>
        <end position="73"/>
    </location>
</feature>
<evidence type="ECO:0000313" key="3">
    <source>
        <dbReference type="Proteomes" id="UP000593565"/>
    </source>
</evidence>
<feature type="compositionally biased region" description="Basic and acidic residues" evidence="1">
    <location>
        <begin position="74"/>
        <end position="88"/>
    </location>
</feature>
<gene>
    <name evidence="2" type="ORF">AMELA_G00063260</name>
</gene>
<sequence length="105" mass="11392">MVTYATPLTCSRAVLILETNDNVENHAPYQGCAESLHTDNRVNFEHILPKEDSESYPADCSSSSTKGSTGLSMSREDSSVGGTSKRDLPQCSAVARKLEVNLTRI</sequence>
<name>A0A7J6B435_AMEME</name>
<accession>A0A7J6B435</accession>
<organism evidence="2 3">
    <name type="scientific">Ameiurus melas</name>
    <name type="common">Black bullhead</name>
    <name type="synonym">Silurus melas</name>
    <dbReference type="NCBI Taxonomy" id="219545"/>
    <lineage>
        <taxon>Eukaryota</taxon>
        <taxon>Metazoa</taxon>
        <taxon>Chordata</taxon>
        <taxon>Craniata</taxon>
        <taxon>Vertebrata</taxon>
        <taxon>Euteleostomi</taxon>
        <taxon>Actinopterygii</taxon>
        <taxon>Neopterygii</taxon>
        <taxon>Teleostei</taxon>
        <taxon>Ostariophysi</taxon>
        <taxon>Siluriformes</taxon>
        <taxon>Ictaluridae</taxon>
        <taxon>Ameiurus</taxon>
    </lineage>
</organism>
<reference evidence="2 3" key="1">
    <citation type="submission" date="2020-02" db="EMBL/GenBank/DDBJ databases">
        <title>A chromosome-scale genome assembly of the black bullhead catfish (Ameiurus melas).</title>
        <authorList>
            <person name="Wen M."/>
            <person name="Zham M."/>
            <person name="Cabau C."/>
            <person name="Klopp C."/>
            <person name="Donnadieu C."/>
            <person name="Roques C."/>
            <person name="Bouchez O."/>
            <person name="Lampietro C."/>
            <person name="Jouanno E."/>
            <person name="Herpin A."/>
            <person name="Louis A."/>
            <person name="Berthelot C."/>
            <person name="Parey E."/>
            <person name="Roest-Crollius H."/>
            <person name="Braasch I."/>
            <person name="Postlethwait J."/>
            <person name="Robinson-Rechavi M."/>
            <person name="Echchiki A."/>
            <person name="Begum T."/>
            <person name="Montfort J."/>
            <person name="Schartl M."/>
            <person name="Bobe J."/>
            <person name="Guiguen Y."/>
        </authorList>
    </citation>
    <scope>NUCLEOTIDE SEQUENCE [LARGE SCALE GENOMIC DNA]</scope>
    <source>
        <strain evidence="2">M_S1</strain>
        <tissue evidence="2">Blood</tissue>
    </source>
</reference>